<dbReference type="InParanoid" id="Q7RET9"/>
<dbReference type="AlphaFoldDB" id="Q7RET9"/>
<protein>
    <submittedName>
        <fullName evidence="1">Uncharacterized protein</fullName>
    </submittedName>
</protein>
<sequence length="27" mass="3503">MPFLERHNNYRERKKKKKIYINTYQCT</sequence>
<reference evidence="1 2" key="1">
    <citation type="journal article" date="2002" name="Nature">
        <title>Genome sequence and comparative analysis of the model rodent malaria parasite Plasmodium yoelii yoelii.</title>
        <authorList>
            <person name="Carlton J.M."/>
            <person name="Angiuoli S.V."/>
            <person name="Suh B.B."/>
            <person name="Kooij T.W."/>
            <person name="Pertea M."/>
            <person name="Silva J.C."/>
            <person name="Ermolaeva M.D."/>
            <person name="Allen J.E."/>
            <person name="Selengut J.D."/>
            <person name="Koo H.L."/>
            <person name="Peterson J.D."/>
            <person name="Pop M."/>
            <person name="Kosack D.S."/>
            <person name="Shumway M.F."/>
            <person name="Bidwell S.L."/>
            <person name="Shallom S.J."/>
            <person name="van Aken S.E."/>
            <person name="Riedmuller S.B."/>
            <person name="Feldblyum T.V."/>
            <person name="Cho J.K."/>
            <person name="Quackenbush J."/>
            <person name="Sedegah M."/>
            <person name="Shoaibi A."/>
            <person name="Cummings L.M."/>
            <person name="Florens L."/>
            <person name="Yates J.R."/>
            <person name="Raine J.D."/>
            <person name="Sinden R.E."/>
            <person name="Harris M.A."/>
            <person name="Cunningham D.A."/>
            <person name="Preiser P.R."/>
            <person name="Bergman L.W."/>
            <person name="Vaidya A.B."/>
            <person name="van Lin L.H."/>
            <person name="Janse C.J."/>
            <person name="Waters A.P."/>
            <person name="Smith H.O."/>
            <person name="White O.R."/>
            <person name="Salzberg S.L."/>
            <person name="Venter J.C."/>
            <person name="Fraser C.M."/>
            <person name="Hoffman S.L."/>
            <person name="Gardner M.J."/>
            <person name="Carucci D.J."/>
        </authorList>
    </citation>
    <scope>NUCLEOTIDE SEQUENCE [LARGE SCALE GENOMIC DNA]</scope>
    <source>
        <strain evidence="1 2">17XNL</strain>
    </source>
</reference>
<dbReference type="PaxDb" id="73239-Q7RET9"/>
<dbReference type="Proteomes" id="UP000008553">
    <property type="component" value="Unassembled WGS sequence"/>
</dbReference>
<evidence type="ECO:0000313" key="2">
    <source>
        <dbReference type="Proteomes" id="UP000008553"/>
    </source>
</evidence>
<gene>
    <name evidence="1" type="ORF">PY04974</name>
</gene>
<dbReference type="EMBL" id="AABL01001551">
    <property type="protein sequence ID" value="EAA16922.1"/>
    <property type="molecule type" value="Genomic_DNA"/>
</dbReference>
<organism evidence="1 2">
    <name type="scientific">Plasmodium yoelii yoelii</name>
    <dbReference type="NCBI Taxonomy" id="73239"/>
    <lineage>
        <taxon>Eukaryota</taxon>
        <taxon>Sar</taxon>
        <taxon>Alveolata</taxon>
        <taxon>Apicomplexa</taxon>
        <taxon>Aconoidasida</taxon>
        <taxon>Haemosporida</taxon>
        <taxon>Plasmodiidae</taxon>
        <taxon>Plasmodium</taxon>
        <taxon>Plasmodium (Vinckeia)</taxon>
    </lineage>
</organism>
<name>Q7RET9_PLAYO</name>
<evidence type="ECO:0000313" key="1">
    <source>
        <dbReference type="EMBL" id="EAA16922.1"/>
    </source>
</evidence>
<keyword evidence="2" id="KW-1185">Reference proteome</keyword>
<accession>Q7RET9</accession>
<comment type="caution">
    <text evidence="1">The sequence shown here is derived from an EMBL/GenBank/DDBJ whole genome shotgun (WGS) entry which is preliminary data.</text>
</comment>
<proteinExistence type="predicted"/>